<keyword evidence="7" id="KW-0406">Ion transport</keyword>
<organism evidence="8 9">
    <name type="scientific">Asparagus officinalis</name>
    <name type="common">Garden asparagus</name>
    <dbReference type="NCBI Taxonomy" id="4686"/>
    <lineage>
        <taxon>Eukaryota</taxon>
        <taxon>Viridiplantae</taxon>
        <taxon>Streptophyta</taxon>
        <taxon>Embryophyta</taxon>
        <taxon>Tracheophyta</taxon>
        <taxon>Spermatophyta</taxon>
        <taxon>Magnoliopsida</taxon>
        <taxon>Liliopsida</taxon>
        <taxon>Asparagales</taxon>
        <taxon>Asparagaceae</taxon>
        <taxon>Asparagoideae</taxon>
        <taxon>Asparagus</taxon>
    </lineage>
</organism>
<protein>
    <recommendedName>
        <fullName evidence="7">Copper transport protein</fullName>
    </recommendedName>
</protein>
<keyword evidence="4 7" id="KW-1133">Transmembrane helix</keyword>
<keyword evidence="3 7" id="KW-0187">Copper transport</keyword>
<evidence type="ECO:0000256" key="2">
    <source>
        <dbReference type="ARBA" id="ARBA00022692"/>
    </source>
</evidence>
<evidence type="ECO:0000256" key="3">
    <source>
        <dbReference type="ARBA" id="ARBA00022796"/>
    </source>
</evidence>
<accession>A0A5P1FHH1</accession>
<keyword evidence="5 7" id="KW-0186">Copper</keyword>
<dbReference type="OrthoDB" id="73901at2759"/>
<evidence type="ECO:0000256" key="1">
    <source>
        <dbReference type="ARBA" id="ARBA00006921"/>
    </source>
</evidence>
<dbReference type="EMBL" id="CM007382">
    <property type="protein sequence ID" value="ONK76867.1"/>
    <property type="molecule type" value="Genomic_DNA"/>
</dbReference>
<sequence>MTMMMSTDHHMNMTMAPPPSSMHMKKMMMHMTFFWGRRVDILFSGWPGDRGIAAYLLALLLVFVLSFLVELLSFLPLRSHHRRLSSAVMVTGVTVLRTGFSYLVMLSVMSFNVGVLLVVVAGHAIGFFVFGSGLFFRRWPKEEENGGGPKC</sequence>
<feature type="transmembrane region" description="Helical" evidence="7">
    <location>
        <begin position="87"/>
        <end position="109"/>
    </location>
</feature>
<evidence type="ECO:0000256" key="7">
    <source>
        <dbReference type="RuleBase" id="RU367022"/>
    </source>
</evidence>
<dbReference type="Pfam" id="PF04145">
    <property type="entry name" value="Ctr"/>
    <property type="match status" value="1"/>
</dbReference>
<gene>
    <name evidence="8" type="ORF">A4U43_C02F680</name>
</gene>
<dbReference type="GO" id="GO:0005375">
    <property type="term" value="F:copper ion transmembrane transporter activity"/>
    <property type="evidence" value="ECO:0007669"/>
    <property type="project" value="UniProtKB-UniRule"/>
</dbReference>
<reference evidence="9" key="1">
    <citation type="journal article" date="2017" name="Nat. Commun.">
        <title>The asparagus genome sheds light on the origin and evolution of a young Y chromosome.</title>
        <authorList>
            <person name="Harkess A."/>
            <person name="Zhou J."/>
            <person name="Xu C."/>
            <person name="Bowers J.E."/>
            <person name="Van der Hulst R."/>
            <person name="Ayyampalayam S."/>
            <person name="Mercati F."/>
            <person name="Riccardi P."/>
            <person name="McKain M.R."/>
            <person name="Kakrana A."/>
            <person name="Tang H."/>
            <person name="Ray J."/>
            <person name="Groenendijk J."/>
            <person name="Arikit S."/>
            <person name="Mathioni S.M."/>
            <person name="Nakano M."/>
            <person name="Shan H."/>
            <person name="Telgmann-Rauber A."/>
            <person name="Kanno A."/>
            <person name="Yue Z."/>
            <person name="Chen H."/>
            <person name="Li W."/>
            <person name="Chen Y."/>
            <person name="Xu X."/>
            <person name="Zhang Y."/>
            <person name="Luo S."/>
            <person name="Chen H."/>
            <person name="Gao J."/>
            <person name="Mao Z."/>
            <person name="Pires J.C."/>
            <person name="Luo M."/>
            <person name="Kudrna D."/>
            <person name="Wing R.A."/>
            <person name="Meyers B.C."/>
            <person name="Yi K."/>
            <person name="Kong H."/>
            <person name="Lavrijsen P."/>
            <person name="Sunseri F."/>
            <person name="Falavigna A."/>
            <person name="Ye Y."/>
            <person name="Leebens-Mack J.H."/>
            <person name="Chen G."/>
        </authorList>
    </citation>
    <scope>NUCLEOTIDE SEQUENCE [LARGE SCALE GENOMIC DNA]</scope>
    <source>
        <strain evidence="9">cv. DH0086</strain>
    </source>
</reference>
<comment type="similarity">
    <text evidence="1 7">Belongs to the copper transporter (Ctr) (TC 1.A.56) family. SLC31A subfamily.</text>
</comment>
<dbReference type="InterPro" id="IPR007274">
    <property type="entry name" value="Cop_transporter"/>
</dbReference>
<evidence type="ECO:0000256" key="6">
    <source>
        <dbReference type="ARBA" id="ARBA00023136"/>
    </source>
</evidence>
<dbReference type="OMA" id="PHMMMMH"/>
<dbReference type="GO" id="GO:0005886">
    <property type="term" value="C:plasma membrane"/>
    <property type="evidence" value="ECO:0007669"/>
    <property type="project" value="TreeGrafter"/>
</dbReference>
<evidence type="ECO:0000256" key="5">
    <source>
        <dbReference type="ARBA" id="ARBA00023008"/>
    </source>
</evidence>
<dbReference type="PANTHER" id="PTHR12483">
    <property type="entry name" value="SOLUTE CARRIER FAMILY 31 COPPER TRANSPORTERS"/>
    <property type="match status" value="1"/>
</dbReference>
<keyword evidence="6 7" id="KW-0472">Membrane</keyword>
<dbReference type="Proteomes" id="UP000243459">
    <property type="component" value="Chromosome 2"/>
</dbReference>
<feature type="transmembrane region" description="Helical" evidence="7">
    <location>
        <begin position="54"/>
        <end position="75"/>
    </location>
</feature>
<dbReference type="PANTHER" id="PTHR12483:SF117">
    <property type="entry name" value="COPPER TRANSPORTER 3"/>
    <property type="match status" value="1"/>
</dbReference>
<name>A0A5P1FHH1_ASPOF</name>
<proteinExistence type="inferred from homology"/>
<comment type="subcellular location">
    <subcellularLocation>
        <location evidence="7">Membrane</location>
        <topology evidence="7">Multi-pass membrane protein</topology>
    </subcellularLocation>
</comment>
<dbReference type="Gramene" id="ONK76867">
    <property type="protein sequence ID" value="ONK76867"/>
    <property type="gene ID" value="A4U43_C02F680"/>
</dbReference>
<feature type="transmembrane region" description="Helical" evidence="7">
    <location>
        <begin position="115"/>
        <end position="136"/>
    </location>
</feature>
<evidence type="ECO:0000313" key="8">
    <source>
        <dbReference type="EMBL" id="ONK76867.1"/>
    </source>
</evidence>
<evidence type="ECO:0000256" key="4">
    <source>
        <dbReference type="ARBA" id="ARBA00022989"/>
    </source>
</evidence>
<dbReference type="AlphaFoldDB" id="A0A5P1FHH1"/>
<keyword evidence="9" id="KW-1185">Reference proteome</keyword>
<evidence type="ECO:0000313" key="9">
    <source>
        <dbReference type="Proteomes" id="UP000243459"/>
    </source>
</evidence>
<keyword evidence="7" id="KW-0813">Transport</keyword>
<keyword evidence="2 7" id="KW-0812">Transmembrane</keyword>